<dbReference type="OrthoDB" id="9806350at2"/>
<evidence type="ECO:0000313" key="3">
    <source>
        <dbReference type="Proteomes" id="UP000215214"/>
    </source>
</evidence>
<organism evidence="2 3">
    <name type="scientific">Tenacibaculum jejuense</name>
    <dbReference type="NCBI Taxonomy" id="584609"/>
    <lineage>
        <taxon>Bacteria</taxon>
        <taxon>Pseudomonadati</taxon>
        <taxon>Bacteroidota</taxon>
        <taxon>Flavobacteriia</taxon>
        <taxon>Flavobacteriales</taxon>
        <taxon>Flavobacteriaceae</taxon>
        <taxon>Tenacibaculum</taxon>
    </lineage>
</organism>
<protein>
    <submittedName>
        <fullName evidence="2">Endoribonuclease L-PSP</fullName>
    </submittedName>
</protein>
<accession>A0A238U868</accession>
<dbReference type="InterPro" id="IPR013813">
    <property type="entry name" value="Endoribo_LPSP/chorism_mut-like"/>
</dbReference>
<dbReference type="InterPro" id="IPR035959">
    <property type="entry name" value="RutC-like_sf"/>
</dbReference>
<proteinExistence type="predicted"/>
<evidence type="ECO:0000313" key="2">
    <source>
        <dbReference type="EMBL" id="SNR14694.1"/>
    </source>
</evidence>
<dbReference type="RefSeq" id="WP_095069855.1">
    <property type="nucleotide sequence ID" value="NZ_LT899436.1"/>
</dbReference>
<reference evidence="2 3" key="1">
    <citation type="submission" date="2017-07" db="EMBL/GenBank/DDBJ databases">
        <authorList>
            <person name="Sun Z.S."/>
            <person name="Albrecht U."/>
            <person name="Echele G."/>
            <person name="Lee C.C."/>
        </authorList>
    </citation>
    <scope>NUCLEOTIDE SEQUENCE [LARGE SCALE GENOMIC DNA]</scope>
    <source>
        <strain evidence="3">type strain: KCTC 22618</strain>
    </source>
</reference>
<dbReference type="KEGG" id="tje:TJEJU_0931"/>
<dbReference type="Pfam" id="PF14588">
    <property type="entry name" value="YjgF_endoribonc"/>
    <property type="match status" value="1"/>
</dbReference>
<dbReference type="PANTHER" id="PTHR43760:SF1">
    <property type="entry name" value="ENDORIBONUCLEASE L-PSP_CHORISMATE MUTASE-LIKE DOMAIN-CONTAINING PROTEIN"/>
    <property type="match status" value="1"/>
</dbReference>
<dbReference type="SUPFAM" id="SSF55298">
    <property type="entry name" value="YjgF-like"/>
    <property type="match status" value="1"/>
</dbReference>
<dbReference type="EMBL" id="LT899436">
    <property type="protein sequence ID" value="SNR14694.1"/>
    <property type="molecule type" value="Genomic_DNA"/>
</dbReference>
<keyword evidence="3" id="KW-1185">Reference proteome</keyword>
<sequence length="154" mass="17196">MTKQLAQNLKKLNLKLPEVSTPGGNYKSVNIRENIAYVAIQFPIHNETYLHLGRLGDEITTDEGYKAMQLCALNVIAQINKKIGFDNVIGLNHIDAYFQSADHWDDSPKVVNGASDLFVNLLEEKGEHSRSIFGVYKLPRNFSVGLTASFTIKS</sequence>
<name>A0A238U868_9FLAO</name>
<gene>
    <name evidence="2" type="ORF">TJEJU_0931</name>
</gene>
<evidence type="ECO:0000259" key="1">
    <source>
        <dbReference type="Pfam" id="PF14588"/>
    </source>
</evidence>
<dbReference type="PANTHER" id="PTHR43760">
    <property type="entry name" value="ENDORIBONUCLEASE-RELATED"/>
    <property type="match status" value="1"/>
</dbReference>
<dbReference type="AlphaFoldDB" id="A0A238U868"/>
<dbReference type="CDD" id="cd02199">
    <property type="entry name" value="YjgF_YER057c_UK114_like_1"/>
    <property type="match status" value="1"/>
</dbReference>
<dbReference type="Proteomes" id="UP000215214">
    <property type="component" value="Chromosome TJEJU"/>
</dbReference>
<dbReference type="Gene3D" id="3.30.1330.40">
    <property type="entry name" value="RutC-like"/>
    <property type="match status" value="1"/>
</dbReference>
<feature type="domain" description="Endoribonuclease L-PSP/chorismate mutase-like" evidence="1">
    <location>
        <begin position="13"/>
        <end position="141"/>
    </location>
</feature>